<proteinExistence type="predicted"/>
<feature type="transmembrane region" description="Helical" evidence="1">
    <location>
        <begin position="12"/>
        <end position="33"/>
    </location>
</feature>
<feature type="transmembrane region" description="Helical" evidence="1">
    <location>
        <begin position="39"/>
        <end position="61"/>
    </location>
</feature>
<keyword evidence="1" id="KW-1133">Transmembrane helix</keyword>
<evidence type="ECO:0000256" key="1">
    <source>
        <dbReference type="SAM" id="Phobius"/>
    </source>
</evidence>
<dbReference type="Proteomes" id="UP000218785">
    <property type="component" value="Chromosome"/>
</dbReference>
<gene>
    <name evidence="2" type="ORF">NIES37_42600</name>
</gene>
<feature type="transmembrane region" description="Helical" evidence="1">
    <location>
        <begin position="73"/>
        <end position="98"/>
    </location>
</feature>
<sequence length="144" mass="16812">MTPTLFGRWQTRLLLLATVGVLVSLPFAMGLIGPGPNSVYFLILTYVAIFGLGWDVLYNYLQKFRWDRDWPAAYQLFAGIWEFIFVYCGVKLFGFLPIPIPKEELPPQIFLLHYSIVWLGVFISSQSLMRIIFPRWRFRGGEWL</sequence>
<name>A0A1Z4N3L2_9CYAN</name>
<keyword evidence="3" id="KW-1185">Reference proteome</keyword>
<keyword evidence="1" id="KW-0812">Transmembrane</keyword>
<dbReference type="KEGG" id="ttq:NIES37_42600"/>
<accession>A0A1Z4N3L2</accession>
<organism evidence="2 3">
    <name type="scientific">Tolypothrix tenuis PCC 7101</name>
    <dbReference type="NCBI Taxonomy" id="231146"/>
    <lineage>
        <taxon>Bacteria</taxon>
        <taxon>Bacillati</taxon>
        <taxon>Cyanobacteriota</taxon>
        <taxon>Cyanophyceae</taxon>
        <taxon>Nostocales</taxon>
        <taxon>Tolypothrichaceae</taxon>
        <taxon>Tolypothrix</taxon>
    </lineage>
</organism>
<dbReference type="AlphaFoldDB" id="A0A1Z4N3L2"/>
<feature type="transmembrane region" description="Helical" evidence="1">
    <location>
        <begin position="110"/>
        <end position="133"/>
    </location>
</feature>
<protein>
    <submittedName>
        <fullName evidence="2">Uncharacterized protein</fullName>
    </submittedName>
</protein>
<evidence type="ECO:0000313" key="3">
    <source>
        <dbReference type="Proteomes" id="UP000218785"/>
    </source>
</evidence>
<dbReference type="EMBL" id="AP018248">
    <property type="protein sequence ID" value="BAZ00271.1"/>
    <property type="molecule type" value="Genomic_DNA"/>
</dbReference>
<reference evidence="2 3" key="1">
    <citation type="submission" date="2017-06" db="EMBL/GenBank/DDBJ databases">
        <title>Genome sequencing of cyanobaciteial culture collection at National Institute for Environmental Studies (NIES).</title>
        <authorList>
            <person name="Hirose Y."/>
            <person name="Shimura Y."/>
            <person name="Fujisawa T."/>
            <person name="Nakamura Y."/>
            <person name="Kawachi M."/>
        </authorList>
    </citation>
    <scope>NUCLEOTIDE SEQUENCE [LARGE SCALE GENOMIC DNA]</scope>
    <source>
        <strain evidence="2 3">NIES-37</strain>
    </source>
</reference>
<dbReference type="RefSeq" id="WP_096579021.1">
    <property type="nucleotide sequence ID" value="NZ_CAWNJS010000001.1"/>
</dbReference>
<keyword evidence="1" id="KW-0472">Membrane</keyword>
<evidence type="ECO:0000313" key="2">
    <source>
        <dbReference type="EMBL" id="BAZ00271.1"/>
    </source>
</evidence>